<evidence type="ECO:0000256" key="1">
    <source>
        <dbReference type="SAM" id="Phobius"/>
    </source>
</evidence>
<dbReference type="AlphaFoldDB" id="A0A0E2E8C4"/>
<gene>
    <name evidence="2" type="ORF">HMPREF9726_00572</name>
</gene>
<name>A0A0E2E8C4_TREDN</name>
<reference evidence="2" key="1">
    <citation type="submission" date="2012-01" db="EMBL/GenBank/DDBJ databases">
        <title>The Genome Sequence of Treponema denticola H-22.</title>
        <authorList>
            <consortium name="The Broad Institute Genome Sequencing Platform"/>
            <person name="Earl A."/>
            <person name="Ward D."/>
            <person name="Feldgarden M."/>
            <person name="Gevers D."/>
            <person name="Blanton J.M."/>
            <person name="Fenno C.J."/>
            <person name="Baranova O.V."/>
            <person name="Mathney J."/>
            <person name="Dewhirst F.E."/>
            <person name="Izard J."/>
            <person name="Young S.K."/>
            <person name="Zeng Q."/>
            <person name="Gargeya S."/>
            <person name="Fitzgerald M."/>
            <person name="Haas B."/>
            <person name="Abouelleil A."/>
            <person name="Alvarado L."/>
            <person name="Arachchi H.M."/>
            <person name="Berlin A."/>
            <person name="Chapman S.B."/>
            <person name="Gearin G."/>
            <person name="Goldberg J."/>
            <person name="Griggs A."/>
            <person name="Gujja S."/>
            <person name="Hansen M."/>
            <person name="Heiman D."/>
            <person name="Howarth C."/>
            <person name="Larimer J."/>
            <person name="Lui A."/>
            <person name="MacDonald P.J.P."/>
            <person name="McCowen C."/>
            <person name="Montmayeur A."/>
            <person name="Murphy C."/>
            <person name="Neiman D."/>
            <person name="Pearson M."/>
            <person name="Priest M."/>
            <person name="Roberts A."/>
            <person name="Saif S."/>
            <person name="Shea T."/>
            <person name="Sisk P."/>
            <person name="Stolte C."/>
            <person name="Sykes S."/>
            <person name="Wortman J."/>
            <person name="Nusbaum C."/>
            <person name="Birren B."/>
        </authorList>
    </citation>
    <scope>NUCLEOTIDE SEQUENCE [LARGE SCALE GENOMIC DNA]</scope>
    <source>
        <strain evidence="2">H-22</strain>
    </source>
</reference>
<feature type="transmembrane region" description="Helical" evidence="1">
    <location>
        <begin position="174"/>
        <end position="196"/>
    </location>
</feature>
<feature type="transmembrane region" description="Helical" evidence="1">
    <location>
        <begin position="50"/>
        <end position="71"/>
    </location>
</feature>
<dbReference type="HOGENOM" id="CLU_1224304_0_0_12"/>
<feature type="transmembrane region" description="Helical" evidence="1">
    <location>
        <begin position="83"/>
        <end position="107"/>
    </location>
</feature>
<comment type="caution">
    <text evidence="2">The sequence shown here is derived from an EMBL/GenBank/DDBJ whole genome shotgun (WGS) entry which is preliminary data.</text>
</comment>
<dbReference type="RefSeq" id="WP_002683294.1">
    <property type="nucleotide sequence ID" value="NZ_CM001795.1"/>
</dbReference>
<keyword evidence="1" id="KW-1133">Transmembrane helix</keyword>
<keyword evidence="1" id="KW-0812">Transmembrane</keyword>
<dbReference type="EMBL" id="AGDV01000005">
    <property type="protein sequence ID" value="EMB35297.1"/>
    <property type="molecule type" value="Genomic_DNA"/>
</dbReference>
<feature type="transmembrane region" description="Helical" evidence="1">
    <location>
        <begin position="202"/>
        <end position="224"/>
    </location>
</feature>
<sequence>MVKTVNKKNNKTMNERAQAASAGLVLEVASNQYSVQWTKIGNLQTSAGSVLSLISLVSAVLLGVISAQKSISFTTENISYINLAFYVSTVMSIIYMVLSCVFMYLLLRTKYIQVLPNPSILQEQIIGSLESVKDSYNEDQQVLLSSTLLLEKINQEIINTDTVLNKNRFWYGKCLNSSFFSLISSILALLFVNSHIFNNNNFFLSIISICSYLILLSFFILIFFPRRIG</sequence>
<dbReference type="Proteomes" id="UP000011705">
    <property type="component" value="Chromosome"/>
</dbReference>
<keyword evidence="1" id="KW-0472">Membrane</keyword>
<dbReference type="PATRIC" id="fig|999432.5.peg.593"/>
<evidence type="ECO:0000313" key="2">
    <source>
        <dbReference type="EMBL" id="EMB35297.1"/>
    </source>
</evidence>
<accession>A0A0E2E8C4</accession>
<protein>
    <submittedName>
        <fullName evidence="2">Uncharacterized protein</fullName>
    </submittedName>
</protein>
<proteinExistence type="predicted"/>
<organism evidence="2">
    <name type="scientific">Treponema denticola H-22</name>
    <dbReference type="NCBI Taxonomy" id="999432"/>
    <lineage>
        <taxon>Bacteria</taxon>
        <taxon>Pseudomonadati</taxon>
        <taxon>Spirochaetota</taxon>
        <taxon>Spirochaetia</taxon>
        <taxon>Spirochaetales</taxon>
        <taxon>Treponemataceae</taxon>
        <taxon>Treponema</taxon>
    </lineage>
</organism>